<proteinExistence type="predicted"/>
<name>A0A0N1KQS6_CHRID</name>
<evidence type="ECO:0000313" key="2">
    <source>
        <dbReference type="Proteomes" id="UP000037953"/>
    </source>
</evidence>
<evidence type="ECO:0000313" key="1">
    <source>
        <dbReference type="EMBL" id="KPE49095.1"/>
    </source>
</evidence>
<sequence length="228" mass="26716">MKNIWFTIYVASKDVEKFNGLANYRTLLEFLLISAVQDKLDRTKKVNKIMFCLIPDLEEDSIDNFIKNYFNGRKPALGIINLEASTKGIDWNDLSDKKKKALLIDKWKVLFSNLSDDYFLIDKSEVLQSLEALKTIEWTLSSSIFKKKLRYKKEIYEIIMNLSVEKATLTMVRLSDQKSFKLKEYDTWKIMTEANFKNFNILEGDILRLENSSIFGSPQFFDLKDLVQ</sequence>
<dbReference type="OrthoDB" id="9830552at2"/>
<protein>
    <submittedName>
        <fullName evidence="1">Uncharacterized protein</fullName>
    </submittedName>
</protein>
<reference evidence="2" key="2">
    <citation type="submission" date="2015-09" db="EMBL/GenBank/DDBJ databases">
        <title>Draft genome sequence of a multidrug-resistant Chryseobacterium indologenes isolate from Malaysia.</title>
        <authorList>
            <person name="Yu C.Y."/>
            <person name="Ang G.Y."/>
            <person name="Chan K.-G."/>
        </authorList>
    </citation>
    <scope>NUCLEOTIDE SEQUENCE [LARGE SCALE GENOMIC DNA]</scope>
    <source>
        <strain evidence="2">CI_885</strain>
    </source>
</reference>
<gene>
    <name evidence="1" type="ORF">AOB46_21880</name>
</gene>
<accession>A0A0N1KQS6</accession>
<dbReference type="PATRIC" id="fig|253.9.peg.2799"/>
<comment type="caution">
    <text evidence="1">The sequence shown here is derived from an EMBL/GenBank/DDBJ whole genome shotgun (WGS) entry which is preliminary data.</text>
</comment>
<dbReference type="RefSeq" id="WP_062703403.1">
    <property type="nucleotide sequence ID" value="NZ_LJOD01000025.1"/>
</dbReference>
<dbReference type="AlphaFoldDB" id="A0A0N1KQS6"/>
<organism evidence="1 2">
    <name type="scientific">Chryseobacterium indologenes</name>
    <name type="common">Flavobacterium indologenes</name>
    <dbReference type="NCBI Taxonomy" id="253"/>
    <lineage>
        <taxon>Bacteria</taxon>
        <taxon>Pseudomonadati</taxon>
        <taxon>Bacteroidota</taxon>
        <taxon>Flavobacteriia</taxon>
        <taxon>Flavobacteriales</taxon>
        <taxon>Weeksellaceae</taxon>
        <taxon>Chryseobacterium group</taxon>
        <taxon>Chryseobacterium</taxon>
    </lineage>
</organism>
<reference evidence="1 2" key="1">
    <citation type="journal article" date="2015" name="Genom Data">
        <title>Draft genome sequence of a multidrug-resistant Chryseobacterium indologenes isolate from Malaysia.</title>
        <authorList>
            <person name="Yu C.Y."/>
            <person name="Ang G.Y."/>
            <person name="Cheng H.J."/>
            <person name="Cheong Y.M."/>
            <person name="Yin W.F."/>
            <person name="Chan K.G."/>
        </authorList>
    </citation>
    <scope>NUCLEOTIDE SEQUENCE [LARGE SCALE GENOMIC DNA]</scope>
    <source>
        <strain evidence="1 2">CI_885</strain>
    </source>
</reference>
<dbReference type="EMBL" id="LJOD01000025">
    <property type="protein sequence ID" value="KPE49095.1"/>
    <property type="molecule type" value="Genomic_DNA"/>
</dbReference>
<dbReference type="Proteomes" id="UP000037953">
    <property type="component" value="Unassembled WGS sequence"/>
</dbReference>